<dbReference type="Pfam" id="PF00106">
    <property type="entry name" value="adh_short"/>
    <property type="match status" value="1"/>
</dbReference>
<name>A0A222G8R5_9GAMM</name>
<evidence type="ECO:0000313" key="2">
    <source>
        <dbReference type="Proteomes" id="UP000202259"/>
    </source>
</evidence>
<evidence type="ECO:0000313" key="1">
    <source>
        <dbReference type="EMBL" id="ASP48286.1"/>
    </source>
</evidence>
<sequence length="255" mass="26405">MSVTAVTGSASGIGAAVAQQLREAGHTVIGIDRQQAEVVADLSSSEGRKKAAEQVIALSNGQLDGLVCCAGLGVTAPSSSLVVSVNYFGSTELIDLLHPALAKSTNPAITIIGSVAAGQQTAQPHPMIELMLSNDEQAARTAADELAQPHIAYSASKYALTMHCRRLAVTTGSTGVRLNIVAPGAIETPLHEASKNDPRFGEAVRNFIAPIGRNGQPSEIADAVSFLQSPQASFVHGSIIYVDGGMDAMMRNGNF</sequence>
<dbReference type="PANTHER" id="PTHR43975">
    <property type="entry name" value="ZGC:101858"/>
    <property type="match status" value="1"/>
</dbReference>
<gene>
    <name evidence="1" type="ORF">B5D82_11250</name>
</gene>
<reference evidence="1 2" key="1">
    <citation type="submission" date="2017-08" db="EMBL/GenBank/DDBJ databases">
        <title>Complete genome of Colwellia sp. NB097-1, a psychrophile bacterium ioslated from Bering Sea.</title>
        <authorList>
            <person name="Chen X."/>
        </authorList>
    </citation>
    <scope>NUCLEOTIDE SEQUENCE [LARGE SCALE GENOMIC DNA]</scope>
    <source>
        <strain evidence="1 2">NB097-1</strain>
    </source>
</reference>
<dbReference type="InterPro" id="IPR002347">
    <property type="entry name" value="SDR_fam"/>
</dbReference>
<dbReference type="Pfam" id="PF13561">
    <property type="entry name" value="adh_short_C2"/>
    <property type="match status" value="1"/>
</dbReference>
<organism evidence="1 2">
    <name type="scientific">Cognaticolwellia beringensis</name>
    <dbReference type="NCBI Taxonomy" id="1967665"/>
    <lineage>
        <taxon>Bacteria</taxon>
        <taxon>Pseudomonadati</taxon>
        <taxon>Pseudomonadota</taxon>
        <taxon>Gammaproteobacteria</taxon>
        <taxon>Alteromonadales</taxon>
        <taxon>Colwelliaceae</taxon>
        <taxon>Cognaticolwellia</taxon>
    </lineage>
</organism>
<dbReference type="PANTHER" id="PTHR43975:SF2">
    <property type="entry name" value="EG:BACR7A4.14 PROTEIN-RELATED"/>
    <property type="match status" value="1"/>
</dbReference>
<dbReference type="RefSeq" id="WP_081151601.1">
    <property type="nucleotide sequence ID" value="NZ_CP020465.1"/>
</dbReference>
<dbReference type="KEGG" id="cber:B5D82_11250"/>
<dbReference type="Gene3D" id="3.40.50.720">
    <property type="entry name" value="NAD(P)-binding Rossmann-like Domain"/>
    <property type="match status" value="1"/>
</dbReference>
<dbReference type="OrthoDB" id="20590at2"/>
<keyword evidence="2" id="KW-1185">Reference proteome</keyword>
<dbReference type="PRINTS" id="PR00081">
    <property type="entry name" value="GDHRDH"/>
</dbReference>
<dbReference type="InterPro" id="IPR036291">
    <property type="entry name" value="NAD(P)-bd_dom_sf"/>
</dbReference>
<dbReference type="SUPFAM" id="SSF51735">
    <property type="entry name" value="NAD(P)-binding Rossmann-fold domains"/>
    <property type="match status" value="1"/>
</dbReference>
<accession>A0A222G8R5</accession>
<proteinExistence type="predicted"/>
<protein>
    <submittedName>
        <fullName evidence="1">3-alpha-hydroxysteroid dehydrogenase</fullName>
    </submittedName>
</protein>
<dbReference type="Proteomes" id="UP000202259">
    <property type="component" value="Chromosome"/>
</dbReference>
<dbReference type="EMBL" id="CP020465">
    <property type="protein sequence ID" value="ASP48286.1"/>
    <property type="molecule type" value="Genomic_DNA"/>
</dbReference>
<dbReference type="AlphaFoldDB" id="A0A222G8R5"/>